<dbReference type="AlphaFoldDB" id="A0A1U7J1V6"/>
<dbReference type="STRING" id="549789.NIES30_17360"/>
<protein>
    <submittedName>
        <fullName evidence="2">Uncharacterized protein</fullName>
    </submittedName>
</protein>
<comment type="caution">
    <text evidence="2">The sequence shown here is derived from an EMBL/GenBank/DDBJ whole genome shotgun (WGS) entry which is preliminary data.</text>
</comment>
<reference evidence="2 3" key="1">
    <citation type="submission" date="2016-11" db="EMBL/GenBank/DDBJ databases">
        <title>Draft Genome Sequences of Nine Cyanobacterial Strains from Diverse Habitats.</title>
        <authorList>
            <person name="Zhu T."/>
            <person name="Hou S."/>
            <person name="Lu X."/>
            <person name="Hess W.R."/>
        </authorList>
    </citation>
    <scope>NUCLEOTIDE SEQUENCE [LARGE SCALE GENOMIC DNA]</scope>
    <source>
        <strain evidence="2 3">NIES-30</strain>
    </source>
</reference>
<feature type="region of interest" description="Disordered" evidence="1">
    <location>
        <begin position="150"/>
        <end position="169"/>
    </location>
</feature>
<sequence length="169" mass="18739">MEWNSLEQYSTDELKTFGRRLTLAAAHKREVTSPSSSSLPMRSPPALPNPQQHPLGHRHRRHYCADRQAVQFSPERSPPWLDRRQRTRGGPPALPWPLAPAWGAVHHHERQTEAQRLRSPPAPPTSSAWASPTRPTRPAWATAAEARAVLPERSPPAAPLGVLAPRVAG</sequence>
<feature type="region of interest" description="Disordered" evidence="1">
    <location>
        <begin position="27"/>
        <end position="141"/>
    </location>
</feature>
<name>A0A1U7J1V6_9CYAN</name>
<dbReference type="EMBL" id="MRCG01000014">
    <property type="protein sequence ID" value="OKH46071.1"/>
    <property type="molecule type" value="Genomic_DNA"/>
</dbReference>
<feature type="compositionally biased region" description="Low complexity" evidence="1">
    <location>
        <begin position="125"/>
        <end position="141"/>
    </location>
</feature>
<dbReference type="RefSeq" id="WP_073609703.1">
    <property type="nucleotide sequence ID" value="NZ_MRCG01000014.1"/>
</dbReference>
<gene>
    <name evidence="2" type="ORF">NIES30_17360</name>
</gene>
<evidence type="ECO:0000256" key="1">
    <source>
        <dbReference type="SAM" id="MobiDB-lite"/>
    </source>
</evidence>
<proteinExistence type="predicted"/>
<keyword evidence="3" id="KW-1185">Reference proteome</keyword>
<evidence type="ECO:0000313" key="2">
    <source>
        <dbReference type="EMBL" id="OKH46071.1"/>
    </source>
</evidence>
<accession>A0A1U7J1V6</accession>
<evidence type="ECO:0000313" key="3">
    <source>
        <dbReference type="Proteomes" id="UP000185557"/>
    </source>
</evidence>
<organism evidence="2 3">
    <name type="scientific">Phormidium tenue NIES-30</name>
    <dbReference type="NCBI Taxonomy" id="549789"/>
    <lineage>
        <taxon>Bacteria</taxon>
        <taxon>Bacillati</taxon>
        <taxon>Cyanobacteriota</taxon>
        <taxon>Cyanophyceae</taxon>
        <taxon>Oscillatoriophycideae</taxon>
        <taxon>Oscillatoriales</taxon>
        <taxon>Oscillatoriaceae</taxon>
        <taxon>Phormidium</taxon>
    </lineage>
</organism>
<dbReference type="Proteomes" id="UP000185557">
    <property type="component" value="Unassembled WGS sequence"/>
</dbReference>